<comment type="caution">
    <text evidence="2">The sequence shown here is derived from an EMBL/GenBank/DDBJ whole genome shotgun (WGS) entry which is preliminary data.</text>
</comment>
<evidence type="ECO:0000313" key="2">
    <source>
        <dbReference type="EMBL" id="OQD80391.1"/>
    </source>
</evidence>
<accession>A0A1V6PTX9</accession>
<dbReference type="STRING" id="416450.A0A1V6PTX9"/>
<keyword evidence="1" id="KW-0732">Signal</keyword>
<dbReference type="InterPro" id="IPR049168">
    <property type="entry name" value="Glyco_hydro_134"/>
</dbReference>
<sequence>MQLLSIFSALALPPAVISSPKTGSSLAACDDERGNYVISGLGARKQQVIGAGGNTHNLAIAMLETDIMTTDYTYGNGKTGDAPTLECSSKIRTCCTPLRLSSWGFLGKSASRFPKARFSSYFDLGKDIRARHDGEDNYGYEVGFLATAMDSPVLKVLITPIFKVSHSCDNYYIDDHLS</sequence>
<name>A0A1V6PTX9_9EURO</name>
<protein>
    <submittedName>
        <fullName evidence="2">Uncharacterized protein</fullName>
    </submittedName>
</protein>
<dbReference type="Proteomes" id="UP000191672">
    <property type="component" value="Unassembled WGS sequence"/>
</dbReference>
<evidence type="ECO:0000313" key="3">
    <source>
        <dbReference type="Proteomes" id="UP000191672"/>
    </source>
</evidence>
<dbReference type="Pfam" id="PF21087">
    <property type="entry name" value="Glyco_hydro_134"/>
    <property type="match status" value="1"/>
</dbReference>
<proteinExistence type="predicted"/>
<keyword evidence="3" id="KW-1185">Reference proteome</keyword>
<reference evidence="3" key="1">
    <citation type="journal article" date="2017" name="Nat. Microbiol.">
        <title>Global analysis of biosynthetic gene clusters reveals vast potential of secondary metabolite production in Penicillium species.</title>
        <authorList>
            <person name="Nielsen J.C."/>
            <person name="Grijseels S."/>
            <person name="Prigent S."/>
            <person name="Ji B."/>
            <person name="Dainat J."/>
            <person name="Nielsen K.F."/>
            <person name="Frisvad J.C."/>
            <person name="Workman M."/>
            <person name="Nielsen J."/>
        </authorList>
    </citation>
    <scope>NUCLEOTIDE SEQUENCE [LARGE SCALE GENOMIC DNA]</scope>
    <source>
        <strain evidence="3">IBT 31811</strain>
    </source>
</reference>
<feature type="chain" id="PRO_5011985968" evidence="1">
    <location>
        <begin position="19"/>
        <end position="178"/>
    </location>
</feature>
<dbReference type="AlphaFoldDB" id="A0A1V6PTX9"/>
<evidence type="ECO:0000256" key="1">
    <source>
        <dbReference type="SAM" id="SignalP"/>
    </source>
</evidence>
<dbReference type="EMBL" id="MDYN01000036">
    <property type="protein sequence ID" value="OQD80391.1"/>
    <property type="molecule type" value="Genomic_DNA"/>
</dbReference>
<organism evidence="2 3">
    <name type="scientific">Penicillium antarcticum</name>
    <dbReference type="NCBI Taxonomy" id="416450"/>
    <lineage>
        <taxon>Eukaryota</taxon>
        <taxon>Fungi</taxon>
        <taxon>Dikarya</taxon>
        <taxon>Ascomycota</taxon>
        <taxon>Pezizomycotina</taxon>
        <taxon>Eurotiomycetes</taxon>
        <taxon>Eurotiomycetidae</taxon>
        <taxon>Eurotiales</taxon>
        <taxon>Aspergillaceae</taxon>
        <taxon>Penicillium</taxon>
    </lineage>
</organism>
<gene>
    <name evidence="2" type="ORF">PENANT_c036G09539</name>
</gene>
<feature type="signal peptide" evidence="1">
    <location>
        <begin position="1"/>
        <end position="18"/>
    </location>
</feature>